<dbReference type="InterPro" id="IPR028088">
    <property type="entry name" value="Spt6_HTH_DNA-bd_dom"/>
</dbReference>
<evidence type="ECO:0000259" key="2">
    <source>
        <dbReference type="Pfam" id="PF06012"/>
    </source>
</evidence>
<gene>
    <name evidence="5" type="ORF">PPACK8108_LOCUS23406</name>
</gene>
<reference evidence="5" key="1">
    <citation type="submission" date="2022-06" db="EMBL/GenBank/DDBJ databases">
        <authorList>
            <consortium name="SYNGENTA / RWTH Aachen University"/>
        </authorList>
    </citation>
    <scope>NUCLEOTIDE SEQUENCE</scope>
</reference>
<dbReference type="Gene3D" id="1.10.10.650">
    <property type="entry name" value="RuvA domain 2-like"/>
    <property type="match status" value="1"/>
</dbReference>
<dbReference type="GO" id="GO:0003677">
    <property type="term" value="F:DNA binding"/>
    <property type="evidence" value="ECO:0007669"/>
    <property type="project" value="InterPro"/>
</dbReference>
<feature type="region of interest" description="Disordered" evidence="1">
    <location>
        <begin position="640"/>
        <end position="668"/>
    </location>
</feature>
<dbReference type="Pfam" id="PF06012">
    <property type="entry name" value="DUF908"/>
    <property type="match status" value="1"/>
</dbReference>
<evidence type="ECO:0000256" key="1">
    <source>
        <dbReference type="SAM" id="MobiDB-lite"/>
    </source>
</evidence>
<evidence type="ECO:0000259" key="4">
    <source>
        <dbReference type="Pfam" id="PF14641"/>
    </source>
</evidence>
<dbReference type="AlphaFoldDB" id="A0AAV0BMA2"/>
<dbReference type="InterPro" id="IPR010314">
    <property type="entry name" value="E3_Ub_ligase_DUF913"/>
</dbReference>
<evidence type="ECO:0000313" key="5">
    <source>
        <dbReference type="EMBL" id="CAH7688437.1"/>
    </source>
</evidence>
<dbReference type="Pfam" id="PF06025">
    <property type="entry name" value="DUF913"/>
    <property type="match status" value="1"/>
</dbReference>
<comment type="caution">
    <text evidence="5">The sequence shown here is derived from an EMBL/GenBank/DDBJ whole genome shotgun (WGS) entry which is preliminary data.</text>
</comment>
<dbReference type="InterPro" id="IPR023319">
    <property type="entry name" value="Tex-like_HTH_dom_sf"/>
</dbReference>
<dbReference type="EMBL" id="CALTRL010005983">
    <property type="protein sequence ID" value="CAH7688437.1"/>
    <property type="molecule type" value="Genomic_DNA"/>
</dbReference>
<keyword evidence="6" id="KW-1185">Reference proteome</keyword>
<proteinExistence type="predicted"/>
<feature type="region of interest" description="Disordered" evidence="1">
    <location>
        <begin position="344"/>
        <end position="384"/>
    </location>
</feature>
<evidence type="ECO:0000259" key="3">
    <source>
        <dbReference type="Pfam" id="PF06025"/>
    </source>
</evidence>
<accession>A0AAV0BMA2</accession>
<dbReference type="Pfam" id="PF14641">
    <property type="entry name" value="HTH_44"/>
    <property type="match status" value="1"/>
</dbReference>
<protein>
    <submittedName>
        <fullName evidence="5">Uncharacterized protein</fullName>
    </submittedName>
</protein>
<feature type="domain" description="Helix-turn-helix DNA-binding" evidence="4">
    <location>
        <begin position="409"/>
        <end position="495"/>
    </location>
</feature>
<feature type="domain" description="DUF908" evidence="2">
    <location>
        <begin position="2"/>
        <end position="74"/>
    </location>
</feature>
<evidence type="ECO:0000313" key="6">
    <source>
        <dbReference type="Proteomes" id="UP001153365"/>
    </source>
</evidence>
<organism evidence="5 6">
    <name type="scientific">Phakopsora pachyrhizi</name>
    <name type="common">Asian soybean rust disease fungus</name>
    <dbReference type="NCBI Taxonomy" id="170000"/>
    <lineage>
        <taxon>Eukaryota</taxon>
        <taxon>Fungi</taxon>
        <taxon>Dikarya</taxon>
        <taxon>Basidiomycota</taxon>
        <taxon>Pucciniomycotina</taxon>
        <taxon>Pucciniomycetes</taxon>
        <taxon>Pucciniales</taxon>
        <taxon>Phakopsoraceae</taxon>
        <taxon>Phakopsora</taxon>
    </lineage>
</organism>
<dbReference type="Proteomes" id="UP001153365">
    <property type="component" value="Unassembled WGS sequence"/>
</dbReference>
<sequence length="668" mass="75108">MVTKLFNYEPRFMAQLSELIDLEIDDSSIAGDIQAVAFYELEGNSRYRRKTSEVAGAVGVSGSHGILMRFIQTLAKELKKEQLRCTDEINSLALSMMPTLIHWEPTSWDILQEAGLPVALYNVIDGGIKHTLDVYSAFPSALGALYLNEVGLALRVKCPQGLGLIQLELQLSILDLGLTPLQPRFQLHWLQRFTMANRWPSVKMLIDIIKTEGKTSLEKRSDGYVSTAGAANTFLVRMAWVVSADVRNLTGAVHILIYPPICGGRPSTQNILLELLVKNTGITSFKSKRRLRRTGYVASDDIDQYNNALDRIFYDDDTPTSVYLSNRRDGLGVDNKLDDFIKEEEFPEESPVNPTSEHAKSKEKLSSLSQGESGRQRQELARSPGKRSFRVLEMEFLQKDLQGFSPLMKGHFLIAVKDVLDLFLRRYFEVPFVFMHRQDYITYHEPRRSDAPEKSIQFFTSDELWRTHAIALRYIALIEQKMGLKRLFDKLGVEDLYFDECFQQIQFVGEVSDLMQGLTLEDRHRIQESQANVCEDADALAAGYEREDARKAWDKESARNQTSLSAKSTYEKLTGTMNDRVGTVNSSLTALLSSIDPSTSTSSAECDLLMDEASIADPCSQIMGGSGTCRRVKGDDAQMTPNGPKALRKLSPRLGPNPPYLKISGHRL</sequence>
<feature type="domain" description="DUF913" evidence="3">
    <location>
        <begin position="90"/>
        <end position="158"/>
    </location>
</feature>
<dbReference type="InterPro" id="IPR010309">
    <property type="entry name" value="E3_Ub_ligase_DUF908"/>
</dbReference>
<name>A0AAV0BMA2_PHAPC</name>